<dbReference type="Pfam" id="PF05193">
    <property type="entry name" value="Peptidase_M16_C"/>
    <property type="match status" value="1"/>
</dbReference>
<dbReference type="PANTHER" id="PTHR11851:SF224">
    <property type="entry name" value="PROCESSING PROTEASE"/>
    <property type="match status" value="1"/>
</dbReference>
<dbReference type="AlphaFoldDB" id="A0A1M5HR47"/>
<feature type="domain" description="Peptidase M16 C-terminal" evidence="3">
    <location>
        <begin position="201"/>
        <end position="375"/>
    </location>
</feature>
<dbReference type="SUPFAM" id="SSF63411">
    <property type="entry name" value="LuxS/MPP-like metallohydrolase"/>
    <property type="match status" value="2"/>
</dbReference>
<dbReference type="GO" id="GO:0046872">
    <property type="term" value="F:metal ion binding"/>
    <property type="evidence" value="ECO:0007669"/>
    <property type="project" value="InterPro"/>
</dbReference>
<feature type="signal peptide" evidence="1">
    <location>
        <begin position="1"/>
        <end position="22"/>
    </location>
</feature>
<sequence>MTLFKTLSLCAAALMVSAVSVAKELPPAGGKPSNFVVPETRQVSLDNGLKVTFIPYGTTPKATVRLVTHTGNIDDGGKIWLSDLSFEMLRQGTANQSAQALATSVASMGGQIDTSVGLDSSWLGTDVLSEFADDAVAVIADMVLNANFDESDLARIKVDRQRELDVAKSRPSSKATEAFYHKIYGNHPYGQLYPTQESLASITAEETAAFVATNLVPNRSHLYVSGVFDEAAVLAAVKSAFGEWQAGAEPQRKTVLAQAGPSVTVIDRPDAPQSTLRLGLATFGPGHKDAMTMNVMNTLLGGAFSSRITSNIREDKGYTYSPRSSVMDRVGTGFWYQGADVTAEATAASLSEIVKEINLLANEHPSEKELMGVKNYMAGIFVLRNSSRGAIISQLAFTELHGLDASYLQTYVDKIYATTPAEVSNVVKQYLDVSKMHLVVVGDEADVKAQLATLDGLFAL</sequence>
<proteinExistence type="predicted"/>
<dbReference type="InterPro" id="IPR007863">
    <property type="entry name" value="Peptidase_M16_C"/>
</dbReference>
<dbReference type="RefSeq" id="WP_073320363.1">
    <property type="nucleotide sequence ID" value="NZ_FQWD01000002.1"/>
</dbReference>
<dbReference type="Pfam" id="PF00675">
    <property type="entry name" value="Peptidase_M16"/>
    <property type="match status" value="1"/>
</dbReference>
<dbReference type="Gene3D" id="3.30.830.10">
    <property type="entry name" value="Metalloenzyme, LuxS/M16 peptidase-like"/>
    <property type="match status" value="2"/>
</dbReference>
<evidence type="ECO:0000259" key="3">
    <source>
        <dbReference type="Pfam" id="PF05193"/>
    </source>
</evidence>
<dbReference type="InterPro" id="IPR050361">
    <property type="entry name" value="MPP/UQCRC_Complex"/>
</dbReference>
<dbReference type="Proteomes" id="UP000184520">
    <property type="component" value="Unassembled WGS sequence"/>
</dbReference>
<feature type="domain" description="Peptidase M16 N-terminal" evidence="2">
    <location>
        <begin position="58"/>
        <end position="190"/>
    </location>
</feature>
<dbReference type="STRING" id="634436.SAMN05216361_1582"/>
<evidence type="ECO:0000259" key="2">
    <source>
        <dbReference type="Pfam" id="PF00675"/>
    </source>
</evidence>
<accession>A0A1M5HR47</accession>
<reference evidence="5" key="1">
    <citation type="submission" date="2016-11" db="EMBL/GenBank/DDBJ databases">
        <authorList>
            <person name="Varghese N."/>
            <person name="Submissions S."/>
        </authorList>
    </citation>
    <scope>NUCLEOTIDE SEQUENCE [LARGE SCALE GENOMIC DNA]</scope>
    <source>
        <strain evidence="5">CGMCC 1.8995</strain>
    </source>
</reference>
<keyword evidence="5" id="KW-1185">Reference proteome</keyword>
<evidence type="ECO:0000313" key="5">
    <source>
        <dbReference type="Proteomes" id="UP000184520"/>
    </source>
</evidence>
<evidence type="ECO:0000256" key="1">
    <source>
        <dbReference type="SAM" id="SignalP"/>
    </source>
</evidence>
<dbReference type="PANTHER" id="PTHR11851">
    <property type="entry name" value="METALLOPROTEASE"/>
    <property type="match status" value="1"/>
</dbReference>
<organism evidence="4 5">
    <name type="scientific">Marisediminitalea aggregata</name>
    <dbReference type="NCBI Taxonomy" id="634436"/>
    <lineage>
        <taxon>Bacteria</taxon>
        <taxon>Pseudomonadati</taxon>
        <taxon>Pseudomonadota</taxon>
        <taxon>Gammaproteobacteria</taxon>
        <taxon>Alteromonadales</taxon>
        <taxon>Alteromonadaceae</taxon>
        <taxon>Marisediminitalea</taxon>
    </lineage>
</organism>
<name>A0A1M5HR47_9ALTE</name>
<dbReference type="OrthoDB" id="9811314at2"/>
<evidence type="ECO:0000313" key="4">
    <source>
        <dbReference type="EMBL" id="SHG18416.1"/>
    </source>
</evidence>
<keyword evidence="1" id="KW-0732">Signal</keyword>
<dbReference type="InterPro" id="IPR011249">
    <property type="entry name" value="Metalloenz_LuxS/M16"/>
</dbReference>
<dbReference type="EMBL" id="FQWD01000002">
    <property type="protein sequence ID" value="SHG18416.1"/>
    <property type="molecule type" value="Genomic_DNA"/>
</dbReference>
<dbReference type="InterPro" id="IPR011765">
    <property type="entry name" value="Pept_M16_N"/>
</dbReference>
<protein>
    <submittedName>
        <fullName evidence="4">Predicted Zn-dependent peptidase</fullName>
    </submittedName>
</protein>
<gene>
    <name evidence="4" type="ORF">SAMN05216361_1582</name>
</gene>
<feature type="chain" id="PRO_5013290980" evidence="1">
    <location>
        <begin position="23"/>
        <end position="460"/>
    </location>
</feature>